<dbReference type="Proteomes" id="UP000192505">
    <property type="component" value="Unassembled WGS sequence"/>
</dbReference>
<proteinExistence type="predicted"/>
<dbReference type="PANTHER" id="PTHR33375:SF1">
    <property type="entry name" value="CHROMOSOME-PARTITIONING PROTEIN PARB-RELATED"/>
    <property type="match status" value="1"/>
</dbReference>
<reference evidence="2 3" key="1">
    <citation type="submission" date="2017-01" db="EMBL/GenBank/DDBJ databases">
        <title>Novel large sulfur bacteria in the metagenomes of groundwater-fed chemosynthetic microbial mats in the Lake Huron basin.</title>
        <authorList>
            <person name="Sharrar A.M."/>
            <person name="Flood B.E."/>
            <person name="Bailey J.V."/>
            <person name="Jones D.S."/>
            <person name="Biddanda B."/>
            <person name="Ruberg S.A."/>
            <person name="Marcus D.N."/>
            <person name="Dick G.J."/>
        </authorList>
    </citation>
    <scope>NUCLEOTIDE SEQUENCE [LARGE SCALE GENOMIC DNA]</scope>
    <source>
        <strain evidence="2">A7</strain>
    </source>
</reference>
<dbReference type="Gene3D" id="3.90.1530.10">
    <property type="entry name" value="Conserved hypothetical protein from pyrococcus furiosus pfu- 392566-001, ParB domain"/>
    <property type="match status" value="1"/>
</dbReference>
<protein>
    <submittedName>
        <fullName evidence="2">Chromosome partitioning protein ParB</fullName>
    </submittedName>
</protein>
<dbReference type="InterPro" id="IPR011111">
    <property type="entry name" value="Plasmid_RepB"/>
</dbReference>
<dbReference type="InterPro" id="IPR036086">
    <property type="entry name" value="ParB/Sulfiredoxin_sf"/>
</dbReference>
<sequence>MTQLTLAFLPDPLSIALDLILPSHKAPAGLLTTRKFMQIQSSIKEVGLIEPLTVGPADKKTGHRILLDGHLRLLALRTLGFTEAPCLESTDDESYTYNTRINRLSSIQEHLMLRRAVDRGVTAQRLADALDLDITSITRKLTLLEGICAEAAAILKDQQFSANLGSVLRKMKPTRQVACVELMVDANKLTMAYANALFAATPASQLVNAEKAKKIAGVSATQMANMEREMGSLQDQYKLAEQNFSQDVFQLFLARTYLSKLLANIEVDRYLQQHHADILTEFKSIVEADSLDA</sequence>
<dbReference type="SUPFAM" id="SSF110849">
    <property type="entry name" value="ParB/Sulfiredoxin"/>
    <property type="match status" value="1"/>
</dbReference>
<organism evidence="2 3">
    <name type="scientific">Rhodoferax ferrireducens</name>
    <dbReference type="NCBI Taxonomy" id="192843"/>
    <lineage>
        <taxon>Bacteria</taxon>
        <taxon>Pseudomonadati</taxon>
        <taxon>Pseudomonadota</taxon>
        <taxon>Betaproteobacteria</taxon>
        <taxon>Burkholderiales</taxon>
        <taxon>Comamonadaceae</taxon>
        <taxon>Rhodoferax</taxon>
    </lineage>
</organism>
<dbReference type="GO" id="GO:0005694">
    <property type="term" value="C:chromosome"/>
    <property type="evidence" value="ECO:0007669"/>
    <property type="project" value="TreeGrafter"/>
</dbReference>
<dbReference type="InterPro" id="IPR050336">
    <property type="entry name" value="Chromosome_partition/occlusion"/>
</dbReference>
<feature type="domain" description="RepB plasmid partition" evidence="1">
    <location>
        <begin position="101"/>
        <end position="282"/>
    </location>
</feature>
<evidence type="ECO:0000313" key="2">
    <source>
        <dbReference type="EMBL" id="OQW87681.1"/>
    </source>
</evidence>
<evidence type="ECO:0000313" key="3">
    <source>
        <dbReference type="Proteomes" id="UP000192505"/>
    </source>
</evidence>
<comment type="caution">
    <text evidence="2">The sequence shown here is derived from an EMBL/GenBank/DDBJ whole genome shotgun (WGS) entry which is preliminary data.</text>
</comment>
<dbReference type="EMBL" id="MTEI01000007">
    <property type="protein sequence ID" value="OQW87681.1"/>
    <property type="molecule type" value="Genomic_DNA"/>
</dbReference>
<dbReference type="PANTHER" id="PTHR33375">
    <property type="entry name" value="CHROMOSOME-PARTITIONING PROTEIN PARB-RELATED"/>
    <property type="match status" value="1"/>
</dbReference>
<gene>
    <name evidence="2" type="ORF">BWK72_12265</name>
</gene>
<dbReference type="Pfam" id="PF07506">
    <property type="entry name" value="RepB"/>
    <property type="match status" value="1"/>
</dbReference>
<dbReference type="AlphaFoldDB" id="A0A1W9KTD2"/>
<name>A0A1W9KTD2_9BURK</name>
<dbReference type="SUPFAM" id="SSF109709">
    <property type="entry name" value="KorB DNA-binding domain-like"/>
    <property type="match status" value="1"/>
</dbReference>
<dbReference type="GO" id="GO:0007059">
    <property type="term" value="P:chromosome segregation"/>
    <property type="evidence" value="ECO:0007669"/>
    <property type="project" value="TreeGrafter"/>
</dbReference>
<accession>A0A1W9KTD2</accession>
<evidence type="ECO:0000259" key="1">
    <source>
        <dbReference type="Pfam" id="PF07506"/>
    </source>
</evidence>